<feature type="compositionally biased region" description="Basic residues" evidence="1">
    <location>
        <begin position="67"/>
        <end position="76"/>
    </location>
</feature>
<reference evidence="2 3" key="1">
    <citation type="journal article" date="2018" name="Evol. Lett.">
        <title>Horizontal gene cluster transfer increased hallucinogenic mushroom diversity.</title>
        <authorList>
            <person name="Reynolds H.T."/>
            <person name="Vijayakumar V."/>
            <person name="Gluck-Thaler E."/>
            <person name="Korotkin H.B."/>
            <person name="Matheny P.B."/>
            <person name="Slot J.C."/>
        </authorList>
    </citation>
    <scope>NUCLEOTIDE SEQUENCE [LARGE SCALE GENOMIC DNA]</scope>
    <source>
        <strain evidence="2 3">2631</strain>
    </source>
</reference>
<gene>
    <name evidence="2" type="ORF">CVT25_003837</name>
</gene>
<keyword evidence="3" id="KW-1185">Reference proteome</keyword>
<proteinExistence type="predicted"/>
<feature type="region of interest" description="Disordered" evidence="1">
    <location>
        <begin position="57"/>
        <end position="106"/>
    </location>
</feature>
<comment type="caution">
    <text evidence="2">The sequence shown here is derived from an EMBL/GenBank/DDBJ whole genome shotgun (WGS) entry which is preliminary data.</text>
</comment>
<dbReference type="InParanoid" id="A0A409XPW8"/>
<dbReference type="Proteomes" id="UP000283269">
    <property type="component" value="Unassembled WGS sequence"/>
</dbReference>
<dbReference type="EMBL" id="NHYD01000971">
    <property type="protein sequence ID" value="PPQ92788.1"/>
    <property type="molecule type" value="Genomic_DNA"/>
</dbReference>
<evidence type="ECO:0000313" key="3">
    <source>
        <dbReference type="Proteomes" id="UP000283269"/>
    </source>
</evidence>
<name>A0A409XPW8_PSICY</name>
<evidence type="ECO:0000313" key="2">
    <source>
        <dbReference type="EMBL" id="PPQ92788.1"/>
    </source>
</evidence>
<organism evidence="2 3">
    <name type="scientific">Psilocybe cyanescens</name>
    <dbReference type="NCBI Taxonomy" id="93625"/>
    <lineage>
        <taxon>Eukaryota</taxon>
        <taxon>Fungi</taxon>
        <taxon>Dikarya</taxon>
        <taxon>Basidiomycota</taxon>
        <taxon>Agaricomycotina</taxon>
        <taxon>Agaricomycetes</taxon>
        <taxon>Agaricomycetidae</taxon>
        <taxon>Agaricales</taxon>
        <taxon>Agaricineae</taxon>
        <taxon>Strophariaceae</taxon>
        <taxon>Psilocybe</taxon>
    </lineage>
</organism>
<feature type="region of interest" description="Disordered" evidence="1">
    <location>
        <begin position="1"/>
        <end position="44"/>
    </location>
</feature>
<sequence>MGPGSTNDCRLNAKNGDEYNPSRVDKSANSGEVGQKNMAKKISWEHRTRVVSLGTVFERQRGERWRRSVGKNRSRAPRPGTNHGPGSDPRGRENTGVTVTDLPNAG</sequence>
<protein>
    <submittedName>
        <fullName evidence="2">Uncharacterized protein</fullName>
    </submittedName>
</protein>
<accession>A0A409XPW8</accession>
<dbReference type="AlphaFoldDB" id="A0A409XPW8"/>
<evidence type="ECO:0000256" key="1">
    <source>
        <dbReference type="SAM" id="MobiDB-lite"/>
    </source>
</evidence>